<evidence type="ECO:0000256" key="9">
    <source>
        <dbReference type="ARBA" id="ARBA00023224"/>
    </source>
</evidence>
<evidence type="ECO:0000256" key="8">
    <source>
        <dbReference type="ARBA" id="ARBA00023170"/>
    </source>
</evidence>
<dbReference type="InterPro" id="IPR017452">
    <property type="entry name" value="GPCR_Rhodpsn_7TM"/>
</dbReference>
<comment type="similarity">
    <text evidence="2 10">Belongs to the G-protein coupled receptor 1 family.</text>
</comment>
<feature type="transmembrane region" description="Helical" evidence="11">
    <location>
        <begin position="147"/>
        <end position="169"/>
    </location>
</feature>
<evidence type="ECO:0000256" key="2">
    <source>
        <dbReference type="ARBA" id="ARBA00010663"/>
    </source>
</evidence>
<evidence type="ECO:0000256" key="3">
    <source>
        <dbReference type="ARBA" id="ARBA00022475"/>
    </source>
</evidence>
<proteinExistence type="inferred from homology"/>
<sequence length="231" mass="25866">MGLSRNPDNHNNDSIKKTDLFRVLDSSATDKWATVNRTPANSATIKSATDTQKNNLTIADLLIQSTGQLGDGQLITCQLGDGQVYDQVGWRITVQWLAGNFACKAFLFLRAFGLYLSSNVLICVSLDRYFAVLHPLKVNDARRRGKIMLAFAWSMSLIYSIPQSVVFHLSPHPNYPAFFQCVTFGFFVSRNHEIAYNLFCVLAMYFIPLMVIVGAYSAIMWEISSKSKESA</sequence>
<evidence type="ECO:0000313" key="14">
    <source>
        <dbReference type="RefSeq" id="XP_017786854.1"/>
    </source>
</evidence>
<protein>
    <submittedName>
        <fullName evidence="14">Gonadotropin-releasing hormone II receptor-like</fullName>
    </submittedName>
</protein>
<keyword evidence="13" id="KW-1185">Reference proteome</keyword>
<dbReference type="GeneID" id="108569705"/>
<dbReference type="PANTHER" id="PTHR24230:SF163">
    <property type="entry name" value="CORAZONIN RECEPTOR, ISOFORM B"/>
    <property type="match status" value="1"/>
</dbReference>
<keyword evidence="6 10" id="KW-0297">G-protein coupled receptor</keyword>
<keyword evidence="9 10" id="KW-0807">Transducer</keyword>
<name>A0ABM1NJ54_NICVS</name>
<dbReference type="PROSITE" id="PS50262">
    <property type="entry name" value="G_PROTEIN_RECEP_F1_2"/>
    <property type="match status" value="1"/>
</dbReference>
<dbReference type="Pfam" id="PF00001">
    <property type="entry name" value="7tm_1"/>
    <property type="match status" value="1"/>
</dbReference>
<comment type="subcellular location">
    <subcellularLocation>
        <location evidence="1">Cell membrane</location>
        <topology evidence="1">Multi-pass membrane protein</topology>
    </subcellularLocation>
</comment>
<evidence type="ECO:0000256" key="5">
    <source>
        <dbReference type="ARBA" id="ARBA00022989"/>
    </source>
</evidence>
<feature type="transmembrane region" description="Helical" evidence="11">
    <location>
        <begin position="194"/>
        <end position="219"/>
    </location>
</feature>
<feature type="transmembrane region" description="Helical" evidence="11">
    <location>
        <begin position="105"/>
        <end position="126"/>
    </location>
</feature>
<keyword evidence="3" id="KW-1003">Cell membrane</keyword>
<dbReference type="Proteomes" id="UP000695000">
    <property type="component" value="Unplaced"/>
</dbReference>
<dbReference type="SUPFAM" id="SSF81321">
    <property type="entry name" value="Family A G protein-coupled receptor-like"/>
    <property type="match status" value="1"/>
</dbReference>
<keyword evidence="8 10" id="KW-0675">Receptor</keyword>
<gene>
    <name evidence="14" type="primary">LOC108569705</name>
</gene>
<evidence type="ECO:0000256" key="6">
    <source>
        <dbReference type="ARBA" id="ARBA00023040"/>
    </source>
</evidence>
<evidence type="ECO:0000313" key="13">
    <source>
        <dbReference type="Proteomes" id="UP000695000"/>
    </source>
</evidence>
<evidence type="ECO:0000256" key="1">
    <source>
        <dbReference type="ARBA" id="ARBA00004651"/>
    </source>
</evidence>
<dbReference type="InterPro" id="IPR000276">
    <property type="entry name" value="GPCR_Rhodpsn"/>
</dbReference>
<evidence type="ECO:0000256" key="10">
    <source>
        <dbReference type="RuleBase" id="RU000688"/>
    </source>
</evidence>
<organism evidence="13 14">
    <name type="scientific">Nicrophorus vespilloides</name>
    <name type="common">Boreal carrion beetle</name>
    <dbReference type="NCBI Taxonomy" id="110193"/>
    <lineage>
        <taxon>Eukaryota</taxon>
        <taxon>Metazoa</taxon>
        <taxon>Ecdysozoa</taxon>
        <taxon>Arthropoda</taxon>
        <taxon>Hexapoda</taxon>
        <taxon>Insecta</taxon>
        <taxon>Pterygota</taxon>
        <taxon>Neoptera</taxon>
        <taxon>Endopterygota</taxon>
        <taxon>Coleoptera</taxon>
        <taxon>Polyphaga</taxon>
        <taxon>Staphyliniformia</taxon>
        <taxon>Silphidae</taxon>
        <taxon>Nicrophorinae</taxon>
        <taxon>Nicrophorus</taxon>
    </lineage>
</organism>
<evidence type="ECO:0000256" key="4">
    <source>
        <dbReference type="ARBA" id="ARBA00022692"/>
    </source>
</evidence>
<keyword evidence="5 11" id="KW-1133">Transmembrane helix</keyword>
<dbReference type="Gene3D" id="1.20.1070.10">
    <property type="entry name" value="Rhodopsin 7-helix transmembrane proteins"/>
    <property type="match status" value="1"/>
</dbReference>
<dbReference type="PROSITE" id="PS00237">
    <property type="entry name" value="G_PROTEIN_RECEP_F1_1"/>
    <property type="match status" value="1"/>
</dbReference>
<feature type="domain" description="G-protein coupled receptors family 1 profile" evidence="12">
    <location>
        <begin position="55"/>
        <end position="231"/>
    </location>
</feature>
<evidence type="ECO:0000256" key="7">
    <source>
        <dbReference type="ARBA" id="ARBA00023136"/>
    </source>
</evidence>
<evidence type="ECO:0000259" key="12">
    <source>
        <dbReference type="PROSITE" id="PS50262"/>
    </source>
</evidence>
<reference evidence="14" key="1">
    <citation type="submission" date="2025-08" db="UniProtKB">
        <authorList>
            <consortium name="RefSeq"/>
        </authorList>
    </citation>
    <scope>IDENTIFICATION</scope>
    <source>
        <tissue evidence="14">Whole Larva</tissue>
    </source>
</reference>
<evidence type="ECO:0000256" key="11">
    <source>
        <dbReference type="SAM" id="Phobius"/>
    </source>
</evidence>
<feature type="non-terminal residue" evidence="14">
    <location>
        <position position="231"/>
    </location>
</feature>
<dbReference type="RefSeq" id="XP_017786854.1">
    <property type="nucleotide sequence ID" value="XM_017931365.1"/>
</dbReference>
<keyword evidence="7 11" id="KW-0472">Membrane</keyword>
<keyword evidence="4 10" id="KW-0812">Transmembrane</keyword>
<accession>A0ABM1NJ54</accession>
<dbReference type="PRINTS" id="PR00237">
    <property type="entry name" value="GPCRRHODOPSN"/>
</dbReference>
<dbReference type="PANTHER" id="PTHR24230">
    <property type="entry name" value="G-PROTEIN COUPLED RECEPTOR"/>
    <property type="match status" value="1"/>
</dbReference>